<accession>A0ABS8KYC6</accession>
<evidence type="ECO:0008006" key="4">
    <source>
        <dbReference type="Google" id="ProtNLM"/>
    </source>
</evidence>
<gene>
    <name evidence="2" type="ORF">LJ725_18925</name>
</gene>
<dbReference type="Proteomes" id="UP001198862">
    <property type="component" value="Unassembled WGS sequence"/>
</dbReference>
<protein>
    <recommendedName>
        <fullName evidence="4">Alpha/beta hydrolase</fullName>
    </recommendedName>
</protein>
<dbReference type="EMBL" id="JAJISD010000008">
    <property type="protein sequence ID" value="MCC8431054.1"/>
    <property type="molecule type" value="Genomic_DNA"/>
</dbReference>
<keyword evidence="1" id="KW-0732">Signal</keyword>
<organism evidence="2 3">
    <name type="scientific">Reyranella aquatilis</name>
    <dbReference type="NCBI Taxonomy" id="2035356"/>
    <lineage>
        <taxon>Bacteria</taxon>
        <taxon>Pseudomonadati</taxon>
        <taxon>Pseudomonadota</taxon>
        <taxon>Alphaproteobacteria</taxon>
        <taxon>Hyphomicrobiales</taxon>
        <taxon>Reyranellaceae</taxon>
        <taxon>Reyranella</taxon>
    </lineage>
</organism>
<reference evidence="2 3" key="1">
    <citation type="submission" date="2021-11" db="EMBL/GenBank/DDBJ databases">
        <authorList>
            <person name="Lee D.-H."/>
            <person name="Kim S.-B."/>
        </authorList>
    </citation>
    <scope>NUCLEOTIDE SEQUENCE [LARGE SCALE GENOMIC DNA]</scope>
    <source>
        <strain evidence="2 3">KCTC 52223</strain>
    </source>
</reference>
<sequence>MLKRLVCLAVLLSITAASTASARDELVSARLPDGKDIPYVLTTGGGTPRYGVILMPGGSGNLDPRLIDGKLTLSLAGNFLIRSREIFAEGPFVAASTDATTTPDRILAIVRDLQRRYGSIPVYVIGTSRSTDSTMTLSPALDGMVAGFVHTSSMNRIASFDTRRFKSRHLVVYHAMDACRVTKPSASASARSNGAETIEVAGGTSTGDDCEARAHHGYNGIERATIDKIKAWIAKS</sequence>
<feature type="chain" id="PRO_5046230273" description="Alpha/beta hydrolase" evidence="1">
    <location>
        <begin position="23"/>
        <end position="236"/>
    </location>
</feature>
<evidence type="ECO:0000256" key="1">
    <source>
        <dbReference type="SAM" id="SignalP"/>
    </source>
</evidence>
<comment type="caution">
    <text evidence="2">The sequence shown here is derived from an EMBL/GenBank/DDBJ whole genome shotgun (WGS) entry which is preliminary data.</text>
</comment>
<keyword evidence="3" id="KW-1185">Reference proteome</keyword>
<name>A0ABS8KYC6_9HYPH</name>
<dbReference type="RefSeq" id="WP_230552205.1">
    <property type="nucleotide sequence ID" value="NZ_JAJISD010000008.1"/>
</dbReference>
<evidence type="ECO:0000313" key="3">
    <source>
        <dbReference type="Proteomes" id="UP001198862"/>
    </source>
</evidence>
<evidence type="ECO:0000313" key="2">
    <source>
        <dbReference type="EMBL" id="MCC8431054.1"/>
    </source>
</evidence>
<feature type="signal peptide" evidence="1">
    <location>
        <begin position="1"/>
        <end position="22"/>
    </location>
</feature>
<proteinExistence type="predicted"/>